<name>A0A8C5MV99_9ANUR</name>
<keyword evidence="2" id="KW-0547">Nucleotide-binding</keyword>
<dbReference type="PANTHER" id="PTHR44533:SF4">
    <property type="entry name" value="DEAD_H RNA HELICASE, PUTATIVE-RELATED"/>
    <property type="match status" value="1"/>
</dbReference>
<dbReference type="Ensembl" id="ENSLLET00000019484.1">
    <property type="protein sequence ID" value="ENSLLEP00000018748.1"/>
    <property type="gene ID" value="ENSLLEG00000011893.1"/>
</dbReference>
<dbReference type="OrthoDB" id="64767at2759"/>
<keyword evidence="1" id="KW-0378">Hydrolase</keyword>
<evidence type="ECO:0000256" key="1">
    <source>
        <dbReference type="ARBA" id="ARBA00022801"/>
    </source>
</evidence>
<dbReference type="GO" id="GO:0004386">
    <property type="term" value="F:helicase activity"/>
    <property type="evidence" value="ECO:0007669"/>
    <property type="project" value="UniProtKB-KW"/>
</dbReference>
<evidence type="ECO:0000313" key="4">
    <source>
        <dbReference type="Proteomes" id="UP000694569"/>
    </source>
</evidence>
<keyword evidence="4" id="KW-1185">Reference proteome</keyword>
<dbReference type="GeneTree" id="ENSGT00940000157188"/>
<protein>
    <submittedName>
        <fullName evidence="3">Uncharacterized protein</fullName>
    </submittedName>
</protein>
<dbReference type="GO" id="GO:0016787">
    <property type="term" value="F:hydrolase activity"/>
    <property type="evidence" value="ECO:0007669"/>
    <property type="project" value="UniProtKB-KW"/>
</dbReference>
<accession>A0A8C5MV99</accession>
<dbReference type="GO" id="GO:0005737">
    <property type="term" value="C:cytoplasm"/>
    <property type="evidence" value="ECO:0007669"/>
    <property type="project" value="TreeGrafter"/>
</dbReference>
<dbReference type="InterPro" id="IPR052431">
    <property type="entry name" value="SKI2_subfamily_helicases"/>
</dbReference>
<dbReference type="Proteomes" id="UP000694569">
    <property type="component" value="Unplaced"/>
</dbReference>
<reference evidence="3" key="1">
    <citation type="submission" date="2025-08" db="UniProtKB">
        <authorList>
            <consortium name="Ensembl"/>
        </authorList>
    </citation>
    <scope>IDENTIFICATION</scope>
</reference>
<evidence type="ECO:0000256" key="2">
    <source>
        <dbReference type="ARBA" id="ARBA00022806"/>
    </source>
</evidence>
<dbReference type="AlphaFoldDB" id="A0A8C5MV99"/>
<organism evidence="3 4">
    <name type="scientific">Leptobrachium leishanense</name>
    <name type="common">Leishan spiny toad</name>
    <dbReference type="NCBI Taxonomy" id="445787"/>
    <lineage>
        <taxon>Eukaryota</taxon>
        <taxon>Metazoa</taxon>
        <taxon>Chordata</taxon>
        <taxon>Craniata</taxon>
        <taxon>Vertebrata</taxon>
        <taxon>Euteleostomi</taxon>
        <taxon>Amphibia</taxon>
        <taxon>Batrachia</taxon>
        <taxon>Anura</taxon>
        <taxon>Pelobatoidea</taxon>
        <taxon>Megophryidae</taxon>
        <taxon>Leptobrachium</taxon>
    </lineage>
</organism>
<sequence>MLHNNEPSNFVLVSFLHKGLFRMLCQPFLEGSEEAQDEAMESLVLILAYLFERSYFIQHPLRLHQSQIYLGKPPHEFYFALREYNRKVANIFGHFLLTLAKLAHWEKEYSLPLSQIHFAGKECTDSNLLNHLLDCTEERSAISPFACLSGNTDHNLITLENVSSLMLQTARIPDRNIPVLHLEKTDGSGRKMFLNSYVVDFYRHGYLKEIVKNNGLFESNAFYKLQDFKRTIDTIRDRLKEMSKEENDPVVLAFEKLTKEFEDKMDTVINNKV</sequence>
<proteinExistence type="predicted"/>
<dbReference type="PANTHER" id="PTHR44533">
    <property type="entry name" value="DEAD/H RNA HELICASE, PUTATIVE-RELATED"/>
    <property type="match status" value="1"/>
</dbReference>
<evidence type="ECO:0000313" key="3">
    <source>
        <dbReference type="Ensembl" id="ENSLLEP00000018748.1"/>
    </source>
</evidence>
<keyword evidence="2" id="KW-0067">ATP-binding</keyword>
<reference evidence="3" key="2">
    <citation type="submission" date="2025-09" db="UniProtKB">
        <authorList>
            <consortium name="Ensembl"/>
        </authorList>
    </citation>
    <scope>IDENTIFICATION</scope>
</reference>
<keyword evidence="2" id="KW-0347">Helicase</keyword>